<reference evidence="1 2" key="1">
    <citation type="submission" date="2017-06" db="EMBL/GenBank/DDBJ databases">
        <authorList>
            <person name="Kim H.J."/>
            <person name="Triplett B.A."/>
        </authorList>
    </citation>
    <scope>NUCLEOTIDE SEQUENCE [LARGE SCALE GENOMIC DNA]</scope>
    <source>
        <strain evidence="1 2">SCA</strain>
    </source>
</reference>
<accession>A0A239D4T3</accession>
<dbReference type="AlphaFoldDB" id="A0A239D4T3"/>
<evidence type="ECO:0000313" key="1">
    <source>
        <dbReference type="EMBL" id="SNS27425.1"/>
    </source>
</evidence>
<name>A0A239D4T3_9FIRM</name>
<gene>
    <name evidence="1" type="ORF">SAMN05446037_10071</name>
</gene>
<sequence length="52" mass="6455">MVSKYNTFCKLYYLLLEKIEKERLFMIIQYNVREVFQAFFVTIYLPKFCTNN</sequence>
<dbReference type="EMBL" id="FZOJ01000007">
    <property type="protein sequence ID" value="SNS27425.1"/>
    <property type="molecule type" value="Genomic_DNA"/>
</dbReference>
<dbReference type="Proteomes" id="UP000198304">
    <property type="component" value="Unassembled WGS sequence"/>
</dbReference>
<proteinExistence type="predicted"/>
<keyword evidence="2" id="KW-1185">Reference proteome</keyword>
<evidence type="ECO:0000313" key="2">
    <source>
        <dbReference type="Proteomes" id="UP000198304"/>
    </source>
</evidence>
<organism evidence="1 2">
    <name type="scientific">Anaerovirgula multivorans</name>
    <dbReference type="NCBI Taxonomy" id="312168"/>
    <lineage>
        <taxon>Bacteria</taxon>
        <taxon>Bacillati</taxon>
        <taxon>Bacillota</taxon>
        <taxon>Clostridia</taxon>
        <taxon>Peptostreptococcales</taxon>
        <taxon>Natronincolaceae</taxon>
        <taxon>Anaerovirgula</taxon>
    </lineage>
</organism>
<protein>
    <submittedName>
        <fullName evidence="1">Uncharacterized protein</fullName>
    </submittedName>
</protein>